<evidence type="ECO:0000256" key="1">
    <source>
        <dbReference type="SAM" id="MobiDB-lite"/>
    </source>
</evidence>
<evidence type="ECO:0000313" key="3">
    <source>
        <dbReference type="Proteomes" id="UP001154282"/>
    </source>
</evidence>
<sequence>MVRSSEAMAGCKGTDSCRCFFDVTEQRFLHIEVEMPEGFINSRRTPTCCRGSSFGWLFMLQRGPLLLLLNPLTALIKGRKRGEKEPWRRKKELLGKKKSHRRQELAVSPAPGVTERSDFGYELRKLCLMSYEFGNWIVVDKV</sequence>
<organism evidence="2 3">
    <name type="scientific">Linum tenue</name>
    <dbReference type="NCBI Taxonomy" id="586396"/>
    <lineage>
        <taxon>Eukaryota</taxon>
        <taxon>Viridiplantae</taxon>
        <taxon>Streptophyta</taxon>
        <taxon>Embryophyta</taxon>
        <taxon>Tracheophyta</taxon>
        <taxon>Spermatophyta</taxon>
        <taxon>Magnoliopsida</taxon>
        <taxon>eudicotyledons</taxon>
        <taxon>Gunneridae</taxon>
        <taxon>Pentapetalae</taxon>
        <taxon>rosids</taxon>
        <taxon>fabids</taxon>
        <taxon>Malpighiales</taxon>
        <taxon>Linaceae</taxon>
        <taxon>Linum</taxon>
    </lineage>
</organism>
<protein>
    <submittedName>
        <fullName evidence="2">Uncharacterized protein</fullName>
    </submittedName>
</protein>
<feature type="region of interest" description="Disordered" evidence="1">
    <location>
        <begin position="80"/>
        <end position="112"/>
    </location>
</feature>
<evidence type="ECO:0000313" key="2">
    <source>
        <dbReference type="EMBL" id="CAI0424315.1"/>
    </source>
</evidence>
<comment type="caution">
    <text evidence="2">The sequence shown here is derived from an EMBL/GenBank/DDBJ whole genome shotgun (WGS) entry which is preliminary data.</text>
</comment>
<name>A0AAV0KRD7_9ROSI</name>
<feature type="compositionally biased region" description="Basic residues" evidence="1">
    <location>
        <begin position="80"/>
        <end position="101"/>
    </location>
</feature>
<proteinExistence type="predicted"/>
<accession>A0AAV0KRD7</accession>
<keyword evidence="3" id="KW-1185">Reference proteome</keyword>
<reference evidence="2" key="1">
    <citation type="submission" date="2022-08" db="EMBL/GenBank/DDBJ databases">
        <authorList>
            <person name="Gutierrez-Valencia J."/>
        </authorList>
    </citation>
    <scope>NUCLEOTIDE SEQUENCE</scope>
</reference>
<dbReference type="EMBL" id="CAMGYJ010000005">
    <property type="protein sequence ID" value="CAI0424315.1"/>
    <property type="molecule type" value="Genomic_DNA"/>
</dbReference>
<dbReference type="Proteomes" id="UP001154282">
    <property type="component" value="Unassembled WGS sequence"/>
</dbReference>
<dbReference type="AlphaFoldDB" id="A0AAV0KRD7"/>
<gene>
    <name evidence="2" type="ORF">LITE_LOCUS19898</name>
</gene>